<evidence type="ECO:0000313" key="2">
    <source>
        <dbReference type="EMBL" id="EPE10161.1"/>
    </source>
</evidence>
<dbReference type="AlphaFoldDB" id="S3CDR7"/>
<sequence>MSRQSIRNVLRASGNALHGDVAAARLRTPPSLSPFSPIACSYSSTSSLSSTSSVTARTRRSTTPSSTLSRALAAHLLPSSCQGHVRLLSSTAPRSADAINFTPTSDSQLDTLLEEVHRKIILPSYLNFESRRKIYNNDYKERLRTNPITIDIGGEEHRFSYVNPMEELPNARVMVHRSIGLMKTPADFENLPRLLEGLQRAGRHLRPDDYARMARLAGERGSIYTIIECARSVRRTGFHLDQSEVVSEILFHLEMKAVESNWDEAQTRQALAWSEQVLDLLHDENHGRRSQTETAGSIGAAMLGSTAAVATRPPPPQLTIPLSRDPQLLASRLHLAAVVADKFAEGVDTDGKVSRYATELVQLWPAGGKGLRSLHPAEAYQNRRGEMYYLKDPNKFLGIASPLLYGLETAIRVLGGSQGDSAALVGELQSRRDALNAEVQTAVSLVPGRRGSAIYSKYYGEK</sequence>
<accession>S3CDR7</accession>
<protein>
    <submittedName>
        <fullName evidence="2">Uncharacterized protein</fullName>
    </submittedName>
</protein>
<evidence type="ECO:0000313" key="3">
    <source>
        <dbReference type="Proteomes" id="UP000016923"/>
    </source>
</evidence>
<dbReference type="EMBL" id="KE148146">
    <property type="protein sequence ID" value="EPE10161.1"/>
    <property type="molecule type" value="Genomic_DNA"/>
</dbReference>
<reference evidence="2 3" key="1">
    <citation type="journal article" date="2013" name="BMC Genomics">
        <title>The genome and transcriptome of the pine saprophyte Ophiostoma piceae, and a comparison with the bark beetle-associated pine pathogen Grosmannia clavigera.</title>
        <authorList>
            <person name="Haridas S."/>
            <person name="Wang Y."/>
            <person name="Lim L."/>
            <person name="Massoumi Alamouti S."/>
            <person name="Jackman S."/>
            <person name="Docking R."/>
            <person name="Robertson G."/>
            <person name="Birol I."/>
            <person name="Bohlmann J."/>
            <person name="Breuil C."/>
        </authorList>
    </citation>
    <scope>NUCLEOTIDE SEQUENCE [LARGE SCALE GENOMIC DNA]</scope>
    <source>
        <strain evidence="2 3">UAMH 11346</strain>
    </source>
</reference>
<dbReference type="HOGENOM" id="CLU_047846_1_0_1"/>
<organism evidence="2 3">
    <name type="scientific">Ophiostoma piceae (strain UAMH 11346)</name>
    <name type="common">Sap stain fungus</name>
    <dbReference type="NCBI Taxonomy" id="1262450"/>
    <lineage>
        <taxon>Eukaryota</taxon>
        <taxon>Fungi</taxon>
        <taxon>Dikarya</taxon>
        <taxon>Ascomycota</taxon>
        <taxon>Pezizomycotina</taxon>
        <taxon>Sordariomycetes</taxon>
        <taxon>Sordariomycetidae</taxon>
        <taxon>Ophiostomatales</taxon>
        <taxon>Ophiostomataceae</taxon>
        <taxon>Ophiostoma</taxon>
    </lineage>
</organism>
<name>S3CDR7_OPHP1</name>
<dbReference type="OrthoDB" id="5405126at2759"/>
<keyword evidence="3" id="KW-1185">Reference proteome</keyword>
<dbReference type="Proteomes" id="UP000016923">
    <property type="component" value="Unassembled WGS sequence"/>
</dbReference>
<evidence type="ECO:0000256" key="1">
    <source>
        <dbReference type="SAM" id="MobiDB-lite"/>
    </source>
</evidence>
<dbReference type="eggNOG" id="ENOG502SD76">
    <property type="taxonomic scope" value="Eukaryota"/>
</dbReference>
<feature type="region of interest" description="Disordered" evidence="1">
    <location>
        <begin position="42"/>
        <end position="67"/>
    </location>
</feature>
<dbReference type="VEuPathDB" id="FungiDB:F503_05256"/>
<gene>
    <name evidence="2" type="ORF">F503_05256</name>
</gene>
<proteinExistence type="predicted"/>
<dbReference type="OMA" id="ENVPIYN"/>